<keyword evidence="6 9" id="KW-0521">NADP</keyword>
<feature type="binding site" evidence="11">
    <location>
        <position position="198"/>
    </location>
    <ligand>
        <name>NADP(+)</name>
        <dbReference type="ChEBI" id="CHEBI:58349"/>
    </ligand>
</feature>
<dbReference type="GO" id="GO:0046872">
    <property type="term" value="F:metal ion binding"/>
    <property type="evidence" value="ECO:0007669"/>
    <property type="project" value="UniProtKB-KW"/>
</dbReference>
<evidence type="ECO:0000256" key="12">
    <source>
        <dbReference type="PIRSR" id="PIRSR006769-3"/>
    </source>
</evidence>
<accession>A0A2P8D498</accession>
<evidence type="ECO:0000313" key="14">
    <source>
        <dbReference type="EMBL" id="PSK92044.1"/>
    </source>
</evidence>
<organism evidence="14 15">
    <name type="scientific">Taibaiella chishuiensis</name>
    <dbReference type="NCBI Taxonomy" id="1434707"/>
    <lineage>
        <taxon>Bacteria</taxon>
        <taxon>Pseudomonadati</taxon>
        <taxon>Bacteroidota</taxon>
        <taxon>Chitinophagia</taxon>
        <taxon>Chitinophagales</taxon>
        <taxon>Chitinophagaceae</taxon>
        <taxon>Taibaiella</taxon>
    </lineage>
</organism>
<feature type="binding site" evidence="11">
    <location>
        <position position="152"/>
    </location>
    <ligand>
        <name>NADP(+)</name>
        <dbReference type="ChEBI" id="CHEBI:58349"/>
    </ligand>
</feature>
<reference evidence="14 15" key="1">
    <citation type="submission" date="2018-03" db="EMBL/GenBank/DDBJ databases">
        <title>Genomic Encyclopedia of Type Strains, Phase III (KMG-III): the genomes of soil and plant-associated and newly described type strains.</title>
        <authorList>
            <person name="Whitman W."/>
        </authorList>
    </citation>
    <scope>NUCLEOTIDE SEQUENCE [LARGE SCALE GENOMIC DNA]</scope>
    <source>
        <strain evidence="14 15">CGMCC 1.12700</strain>
    </source>
</reference>
<evidence type="ECO:0000256" key="9">
    <source>
        <dbReference type="PIRNR" id="PIRNR006769"/>
    </source>
</evidence>
<feature type="binding site" evidence="12">
    <location>
        <position position="73"/>
    </location>
    <ligand>
        <name>Zn(2+)</name>
        <dbReference type="ChEBI" id="CHEBI:29105"/>
        <note>catalytic</note>
    </ligand>
</feature>
<comment type="function">
    <text evidence="1 9">Converts 2,5-diamino-6-(ribosylamino)-4(3h)-pyrimidinone 5'-phosphate into 5-amino-6-(ribosylamino)-2,4(1h,3h)-pyrimidinedione 5'-phosphate.</text>
</comment>
<keyword evidence="9 12" id="KW-0479">Metal-binding</keyword>
<feature type="binding site" evidence="11">
    <location>
        <position position="194"/>
    </location>
    <ligand>
        <name>NADP(+)</name>
        <dbReference type="ChEBI" id="CHEBI:58349"/>
    </ligand>
</feature>
<dbReference type="CDD" id="cd01284">
    <property type="entry name" value="Riboflavin_deaminase-reductase"/>
    <property type="match status" value="1"/>
</dbReference>
<keyword evidence="9" id="KW-0686">Riboflavin biosynthesis</keyword>
<dbReference type="InterPro" id="IPR004794">
    <property type="entry name" value="Eubact_RibD"/>
</dbReference>
<comment type="similarity">
    <text evidence="5 9">In the C-terminal section; belongs to the HTP reductase family.</text>
</comment>
<keyword evidence="9" id="KW-0378">Hydrolase</keyword>
<evidence type="ECO:0000256" key="11">
    <source>
        <dbReference type="PIRSR" id="PIRSR006769-2"/>
    </source>
</evidence>
<feature type="binding site" evidence="11">
    <location>
        <position position="182"/>
    </location>
    <ligand>
        <name>substrate</name>
    </ligand>
</feature>
<evidence type="ECO:0000256" key="6">
    <source>
        <dbReference type="ARBA" id="ARBA00022857"/>
    </source>
</evidence>
<feature type="binding site" evidence="11">
    <location>
        <position position="202"/>
    </location>
    <ligand>
        <name>substrate</name>
    </ligand>
</feature>
<feature type="binding site" evidence="11">
    <location>
        <position position="278"/>
    </location>
    <ligand>
        <name>substrate</name>
    </ligand>
</feature>
<comment type="pathway">
    <text evidence="2 9">Cofactor biosynthesis; riboflavin biosynthesis; 5-amino-6-(D-ribitylamino)uracil from GTP: step 2/4.</text>
</comment>
<feature type="binding site" evidence="12">
    <location>
        <position position="44"/>
    </location>
    <ligand>
        <name>Zn(2+)</name>
        <dbReference type="ChEBI" id="CHEBI:29105"/>
        <note>catalytic</note>
    </ligand>
</feature>
<dbReference type="PROSITE" id="PS51747">
    <property type="entry name" value="CYT_DCMP_DEAMINASES_2"/>
    <property type="match status" value="1"/>
</dbReference>
<comment type="catalytic activity">
    <reaction evidence="9">
        <text>2,5-diamino-6-hydroxy-4-(5-phosphoribosylamino)-pyrimidine + H2O + H(+) = 5-amino-6-(5-phospho-D-ribosylamino)uracil + NH4(+)</text>
        <dbReference type="Rhea" id="RHEA:21868"/>
        <dbReference type="ChEBI" id="CHEBI:15377"/>
        <dbReference type="ChEBI" id="CHEBI:15378"/>
        <dbReference type="ChEBI" id="CHEBI:28938"/>
        <dbReference type="ChEBI" id="CHEBI:58453"/>
        <dbReference type="ChEBI" id="CHEBI:58614"/>
        <dbReference type="EC" id="3.5.4.26"/>
    </reaction>
</comment>
<evidence type="ECO:0000256" key="1">
    <source>
        <dbReference type="ARBA" id="ARBA00002151"/>
    </source>
</evidence>
<comment type="similarity">
    <text evidence="4 9">In the N-terminal section; belongs to the cytidine and deoxycytidylate deaminase family.</text>
</comment>
<keyword evidence="8" id="KW-0511">Multifunctional enzyme</keyword>
<dbReference type="Pfam" id="PF01872">
    <property type="entry name" value="RibD_C"/>
    <property type="match status" value="1"/>
</dbReference>
<evidence type="ECO:0000259" key="13">
    <source>
        <dbReference type="PROSITE" id="PS51747"/>
    </source>
</evidence>
<dbReference type="SUPFAM" id="SSF53597">
    <property type="entry name" value="Dihydrofolate reductase-like"/>
    <property type="match status" value="1"/>
</dbReference>
<comment type="catalytic activity">
    <reaction evidence="9">
        <text>5-amino-6-(5-phospho-D-ribitylamino)uracil + NADP(+) = 5-amino-6-(5-phospho-D-ribosylamino)uracil + NADPH + H(+)</text>
        <dbReference type="Rhea" id="RHEA:17845"/>
        <dbReference type="ChEBI" id="CHEBI:15378"/>
        <dbReference type="ChEBI" id="CHEBI:57783"/>
        <dbReference type="ChEBI" id="CHEBI:58349"/>
        <dbReference type="ChEBI" id="CHEBI:58421"/>
        <dbReference type="ChEBI" id="CHEBI:58453"/>
        <dbReference type="EC" id="1.1.1.193"/>
    </reaction>
</comment>
<dbReference type="InterPro" id="IPR050765">
    <property type="entry name" value="Riboflavin_Biosynth_HTPR"/>
</dbReference>
<name>A0A2P8D498_9BACT</name>
<dbReference type="InterPro" id="IPR016193">
    <property type="entry name" value="Cytidine_deaminase-like"/>
</dbReference>
<keyword evidence="7 9" id="KW-0560">Oxidoreductase</keyword>
<keyword evidence="15" id="KW-1185">Reference proteome</keyword>
<evidence type="ECO:0000313" key="15">
    <source>
        <dbReference type="Proteomes" id="UP000240572"/>
    </source>
</evidence>
<evidence type="ECO:0000256" key="4">
    <source>
        <dbReference type="ARBA" id="ARBA00005259"/>
    </source>
</evidence>
<gene>
    <name evidence="14" type="ORF">B0I18_104141</name>
</gene>
<evidence type="ECO:0000256" key="3">
    <source>
        <dbReference type="ARBA" id="ARBA00004910"/>
    </source>
</evidence>
<evidence type="ECO:0000256" key="10">
    <source>
        <dbReference type="PIRSR" id="PIRSR006769-1"/>
    </source>
</evidence>
<dbReference type="GO" id="GO:0008703">
    <property type="term" value="F:5-amino-6-(5-phosphoribosylamino)uracil reductase activity"/>
    <property type="evidence" value="ECO:0007669"/>
    <property type="project" value="UniProtKB-EC"/>
</dbReference>
<feature type="active site" description="Proton donor" evidence="10">
    <location>
        <position position="46"/>
    </location>
</feature>
<dbReference type="InterPro" id="IPR024072">
    <property type="entry name" value="DHFR-like_dom_sf"/>
</dbReference>
<dbReference type="PANTHER" id="PTHR38011">
    <property type="entry name" value="DIHYDROFOLATE REDUCTASE FAMILY PROTEIN (AFU_ORTHOLOGUE AFUA_8G06820)"/>
    <property type="match status" value="1"/>
</dbReference>
<evidence type="ECO:0000256" key="7">
    <source>
        <dbReference type="ARBA" id="ARBA00023002"/>
    </source>
</evidence>
<dbReference type="Gene3D" id="3.40.140.10">
    <property type="entry name" value="Cytidine Deaminase, domain 2"/>
    <property type="match status" value="1"/>
</dbReference>
<protein>
    <recommendedName>
        <fullName evidence="9">Riboflavin biosynthesis protein RibD</fullName>
    </recommendedName>
    <domain>
        <recommendedName>
            <fullName evidence="9">Diaminohydroxyphosphoribosylaminopyrimidine deaminase</fullName>
            <shortName evidence="9">DRAP deaminase</shortName>
            <ecNumber evidence="9">3.5.4.26</ecNumber>
        </recommendedName>
        <alternativeName>
            <fullName evidence="9">Riboflavin-specific deaminase</fullName>
        </alternativeName>
    </domain>
    <domain>
        <recommendedName>
            <fullName evidence="9">5-amino-6-(5-phosphoribosylamino)uracil reductase</fullName>
            <ecNumber evidence="9">1.1.1.193</ecNumber>
        </recommendedName>
        <alternativeName>
            <fullName evidence="9">HTP reductase</fullName>
        </alternativeName>
    </domain>
</protein>
<dbReference type="InterPro" id="IPR002734">
    <property type="entry name" value="RibDG_C"/>
</dbReference>
<evidence type="ECO:0000256" key="2">
    <source>
        <dbReference type="ARBA" id="ARBA00004882"/>
    </source>
</evidence>
<evidence type="ECO:0000256" key="5">
    <source>
        <dbReference type="ARBA" id="ARBA00007417"/>
    </source>
</evidence>
<dbReference type="PIRSF" id="PIRSF006769">
    <property type="entry name" value="RibD"/>
    <property type="match status" value="1"/>
</dbReference>
<dbReference type="PANTHER" id="PTHR38011:SF7">
    <property type="entry name" value="2,5-DIAMINO-6-RIBOSYLAMINO-4(3H)-PYRIMIDINONE 5'-PHOSPHATE REDUCTASE"/>
    <property type="match status" value="1"/>
</dbReference>
<dbReference type="SUPFAM" id="SSF53927">
    <property type="entry name" value="Cytidine deaminase-like"/>
    <property type="match status" value="1"/>
</dbReference>
<comment type="caution">
    <text evidence="14">The sequence shown here is derived from an EMBL/GenBank/DDBJ whole genome shotgun (WGS) entry which is preliminary data.</text>
</comment>
<dbReference type="UniPathway" id="UPA00275">
    <property type="reaction ID" value="UER00401"/>
</dbReference>
<dbReference type="EC" id="3.5.4.26" evidence="9"/>
<feature type="binding site" evidence="12">
    <location>
        <position position="82"/>
    </location>
    <ligand>
        <name>Zn(2+)</name>
        <dbReference type="ChEBI" id="CHEBI:29105"/>
        <note>catalytic</note>
    </ligand>
</feature>
<dbReference type="GO" id="GO:0008835">
    <property type="term" value="F:diaminohydroxyphosphoribosylaminopyrimidine deaminase activity"/>
    <property type="evidence" value="ECO:0007669"/>
    <property type="project" value="UniProtKB-EC"/>
</dbReference>
<comment type="cofactor">
    <cofactor evidence="9 12">
        <name>Zn(2+)</name>
        <dbReference type="ChEBI" id="CHEBI:29105"/>
    </cofactor>
    <text evidence="9 12">Binds 1 zinc ion.</text>
</comment>
<dbReference type="InterPro" id="IPR002125">
    <property type="entry name" value="CMP_dCMP_dom"/>
</dbReference>
<dbReference type="NCBIfam" id="TIGR00326">
    <property type="entry name" value="eubact_ribD"/>
    <property type="match status" value="1"/>
</dbReference>
<sequence length="338" mass="37230">MQRCIALALKGAGSVAPNPMVGAVLVHNDTIIGEGWHMQYGQAHAEVNCIRSVAAANRKLIPESTIYVSLEPCAHYGKTPPCADLIISEGIRKVVIGCTDTFHKVAGEGIRKLEAAGIHVTNGVLEAACRGLNKRFFTNQEKKRPYVILKWAQSADGFIAPPEGRKVMLSNELTRRYVHKMRSEEAAILVGYRTALLDDPELNNRYWSGPQPERVVLDPELRLPGTLKLFRGPQKTLVLNHHKDATEGQVQWMRIAGKDNQAKAVLEALTGRASVIVEGGTRTLQQFIDAGLWDEACVIETPVVLQEGTAAPLLHHHLPGSRLRLGFDQIQHYTHADT</sequence>
<dbReference type="GO" id="GO:0009231">
    <property type="term" value="P:riboflavin biosynthetic process"/>
    <property type="evidence" value="ECO:0007669"/>
    <property type="project" value="UniProtKB-UniPathway"/>
</dbReference>
<keyword evidence="9 12" id="KW-0862">Zinc</keyword>
<proteinExistence type="inferred from homology"/>
<dbReference type="EMBL" id="PYGD01000004">
    <property type="protein sequence ID" value="PSK92044.1"/>
    <property type="molecule type" value="Genomic_DNA"/>
</dbReference>
<dbReference type="EC" id="1.1.1.193" evidence="9"/>
<dbReference type="AlphaFoldDB" id="A0A2P8D498"/>
<comment type="pathway">
    <text evidence="3 9">Cofactor biosynthesis; riboflavin biosynthesis; 5-amino-6-(D-ribitylamino)uracil from GTP: step 3/4.</text>
</comment>
<evidence type="ECO:0000256" key="8">
    <source>
        <dbReference type="ARBA" id="ARBA00023268"/>
    </source>
</evidence>
<dbReference type="Pfam" id="PF00383">
    <property type="entry name" value="dCMP_cyt_deam_1"/>
    <property type="match status" value="1"/>
</dbReference>
<dbReference type="Gene3D" id="3.40.430.10">
    <property type="entry name" value="Dihydrofolate Reductase, subunit A"/>
    <property type="match status" value="1"/>
</dbReference>
<dbReference type="Proteomes" id="UP000240572">
    <property type="component" value="Unassembled WGS sequence"/>
</dbReference>
<feature type="binding site" evidence="11">
    <location>
        <position position="205"/>
    </location>
    <ligand>
        <name>substrate</name>
    </ligand>
</feature>
<feature type="domain" description="CMP/dCMP-type deaminase" evidence="13">
    <location>
        <begin position="1"/>
        <end position="113"/>
    </location>
</feature>